<keyword evidence="1" id="KW-0489">Methyltransferase</keyword>
<dbReference type="Proteomes" id="UP000704611">
    <property type="component" value="Unassembled WGS sequence"/>
</dbReference>
<evidence type="ECO:0000313" key="2">
    <source>
        <dbReference type="Proteomes" id="UP000704611"/>
    </source>
</evidence>
<name>A0ABS6MNY7_9GAMM</name>
<comment type="caution">
    <text evidence="1">The sequence shown here is derived from an EMBL/GenBank/DDBJ whole genome shotgun (WGS) entry which is preliminary data.</text>
</comment>
<sequence length="193" mass="21480">MSVEFYNLNASQFAADTTNVDMSELYARFLPKLPSNGVILDAGCGTGRDSRFFLAKGFTVCAFDASTEMVRLARELTGLDVRLDTFLSYQSDIHFDGIWACASLLHVAEAELAATFNHLGTFLKPNGVLYCSFKLGLAEMQRDGRCFTQMTADRLGVALSDTRLQISEHWISDDARPGRSHEQWLNALLEPRV</sequence>
<dbReference type="Pfam" id="PF13489">
    <property type="entry name" value="Methyltransf_23"/>
    <property type="match status" value="1"/>
</dbReference>
<dbReference type="EMBL" id="JAHRID010000008">
    <property type="protein sequence ID" value="MBV2130501.1"/>
    <property type="molecule type" value="Genomic_DNA"/>
</dbReference>
<proteinExistence type="predicted"/>
<gene>
    <name evidence="1" type="ORF">KQY15_15505</name>
</gene>
<dbReference type="PANTHER" id="PTHR43861:SF1">
    <property type="entry name" value="TRANS-ACONITATE 2-METHYLTRANSFERASE"/>
    <property type="match status" value="1"/>
</dbReference>
<dbReference type="GO" id="GO:0032259">
    <property type="term" value="P:methylation"/>
    <property type="evidence" value="ECO:0007669"/>
    <property type="project" value="UniProtKB-KW"/>
</dbReference>
<dbReference type="GO" id="GO:0008168">
    <property type="term" value="F:methyltransferase activity"/>
    <property type="evidence" value="ECO:0007669"/>
    <property type="project" value="UniProtKB-KW"/>
</dbReference>
<accession>A0ABS6MNY7</accession>
<evidence type="ECO:0000313" key="1">
    <source>
        <dbReference type="EMBL" id="MBV2130501.1"/>
    </source>
</evidence>
<protein>
    <submittedName>
        <fullName evidence="1">Class I SAM-dependent methyltransferase</fullName>
    </submittedName>
</protein>
<keyword evidence="1" id="KW-0808">Transferase</keyword>
<reference evidence="1 2" key="1">
    <citation type="submission" date="2021-06" db="EMBL/GenBank/DDBJ databases">
        <title>Rheinheimera indica sp. nov., isolated from deep-sea sediment.</title>
        <authorList>
            <person name="Wang Z."/>
            <person name="Zhang X.-Y."/>
        </authorList>
    </citation>
    <scope>NUCLEOTIDE SEQUENCE [LARGE SCALE GENOMIC DNA]</scope>
    <source>
        <strain evidence="1 2">SM2107</strain>
    </source>
</reference>
<dbReference type="PANTHER" id="PTHR43861">
    <property type="entry name" value="TRANS-ACONITATE 2-METHYLTRANSFERASE-RELATED"/>
    <property type="match status" value="1"/>
</dbReference>
<organism evidence="1 2">
    <name type="scientific">Arsukibacterium indicum</name>
    <dbReference type="NCBI Taxonomy" id="2848612"/>
    <lineage>
        <taxon>Bacteria</taxon>
        <taxon>Pseudomonadati</taxon>
        <taxon>Pseudomonadota</taxon>
        <taxon>Gammaproteobacteria</taxon>
        <taxon>Chromatiales</taxon>
        <taxon>Chromatiaceae</taxon>
        <taxon>Arsukibacterium</taxon>
    </lineage>
</organism>
<dbReference type="CDD" id="cd02440">
    <property type="entry name" value="AdoMet_MTases"/>
    <property type="match status" value="1"/>
</dbReference>
<keyword evidence="2" id="KW-1185">Reference proteome</keyword>